<evidence type="ECO:0000256" key="4">
    <source>
        <dbReference type="RuleBase" id="RU361279"/>
    </source>
</evidence>
<evidence type="ECO:0000256" key="3">
    <source>
        <dbReference type="ARBA" id="ARBA00022840"/>
    </source>
</evidence>
<evidence type="ECO:0000313" key="5">
    <source>
        <dbReference type="EMBL" id="MFD2256352.1"/>
    </source>
</evidence>
<dbReference type="InterPro" id="IPR002698">
    <property type="entry name" value="FTHF_cligase"/>
</dbReference>
<dbReference type="Pfam" id="PF01812">
    <property type="entry name" value="5-FTHF_cyc-lig"/>
    <property type="match status" value="1"/>
</dbReference>
<dbReference type="Gene3D" id="3.40.50.10420">
    <property type="entry name" value="NagB/RpiA/CoA transferase-like"/>
    <property type="match status" value="1"/>
</dbReference>
<comment type="caution">
    <text evidence="5">The sequence shown here is derived from an EMBL/GenBank/DDBJ whole genome shotgun (WGS) entry which is preliminary data.</text>
</comment>
<keyword evidence="2 4" id="KW-0547">Nucleotide-binding</keyword>
<reference evidence="6" key="1">
    <citation type="journal article" date="2019" name="Int. J. Syst. Evol. Microbiol.">
        <title>The Global Catalogue of Microorganisms (GCM) 10K type strain sequencing project: providing services to taxonomists for standard genome sequencing and annotation.</title>
        <authorList>
            <consortium name="The Broad Institute Genomics Platform"/>
            <consortium name="The Broad Institute Genome Sequencing Center for Infectious Disease"/>
            <person name="Wu L."/>
            <person name="Ma J."/>
        </authorList>
    </citation>
    <scope>NUCLEOTIDE SEQUENCE [LARGE SCALE GENOMIC DNA]</scope>
    <source>
        <strain evidence="6">CGMCC 4.7106</strain>
    </source>
</reference>
<proteinExistence type="inferred from homology"/>
<keyword evidence="6" id="KW-1185">Reference proteome</keyword>
<sequence length="193" mass="21596">MTNPDDRLAEYLAGDLTRKHRKVLLRQELRRKIDDHGPGDSDNVVAEIIAYLRERTYLHVVAIFAALPGEVDLRSLPKAIGRVFVFPKVVENHLVFFRVNSFEEDLELGAYGILEPKDGLEVVAVEKIDLFLCPGLGFDLKGGRVGRGKGYYDRVLEKARAGAVKIGVCFGYQLVDEITMEEHDIRMNGVIAG</sequence>
<name>A0ABW5D5J6_9BACT</name>
<dbReference type="SUPFAM" id="SSF100950">
    <property type="entry name" value="NagB/RpiA/CoA transferase-like"/>
    <property type="match status" value="1"/>
</dbReference>
<dbReference type="NCBIfam" id="TIGR02727">
    <property type="entry name" value="MTHFS_bact"/>
    <property type="match status" value="1"/>
</dbReference>
<dbReference type="InterPro" id="IPR037171">
    <property type="entry name" value="NagB/RpiA_transferase-like"/>
</dbReference>
<evidence type="ECO:0000256" key="2">
    <source>
        <dbReference type="ARBA" id="ARBA00022741"/>
    </source>
</evidence>
<keyword evidence="4" id="KW-0479">Metal-binding</keyword>
<evidence type="ECO:0000256" key="1">
    <source>
        <dbReference type="ARBA" id="ARBA00010638"/>
    </source>
</evidence>
<comment type="catalytic activity">
    <reaction evidence="4">
        <text>(6S)-5-formyl-5,6,7,8-tetrahydrofolate + ATP = (6R)-5,10-methenyltetrahydrofolate + ADP + phosphate</text>
        <dbReference type="Rhea" id="RHEA:10488"/>
        <dbReference type="ChEBI" id="CHEBI:30616"/>
        <dbReference type="ChEBI" id="CHEBI:43474"/>
        <dbReference type="ChEBI" id="CHEBI:57455"/>
        <dbReference type="ChEBI" id="CHEBI:57457"/>
        <dbReference type="ChEBI" id="CHEBI:456216"/>
        <dbReference type="EC" id="6.3.3.2"/>
    </reaction>
</comment>
<dbReference type="PIRSF" id="PIRSF006806">
    <property type="entry name" value="FTHF_cligase"/>
    <property type="match status" value="1"/>
</dbReference>
<dbReference type="EC" id="6.3.3.2" evidence="4"/>
<dbReference type="EMBL" id="JBHUIT010000007">
    <property type="protein sequence ID" value="MFD2256352.1"/>
    <property type="molecule type" value="Genomic_DNA"/>
</dbReference>
<keyword evidence="5" id="KW-0436">Ligase</keyword>
<dbReference type="Proteomes" id="UP001597375">
    <property type="component" value="Unassembled WGS sequence"/>
</dbReference>
<organism evidence="5 6">
    <name type="scientific">Luteolibacter algae</name>
    <dbReference type="NCBI Taxonomy" id="454151"/>
    <lineage>
        <taxon>Bacteria</taxon>
        <taxon>Pseudomonadati</taxon>
        <taxon>Verrucomicrobiota</taxon>
        <taxon>Verrucomicrobiia</taxon>
        <taxon>Verrucomicrobiales</taxon>
        <taxon>Verrucomicrobiaceae</taxon>
        <taxon>Luteolibacter</taxon>
    </lineage>
</organism>
<dbReference type="InterPro" id="IPR024185">
    <property type="entry name" value="FTHF_cligase-like_sf"/>
</dbReference>
<gene>
    <name evidence="5" type="ORF">ACFSSA_06680</name>
</gene>
<comment type="similarity">
    <text evidence="1 4">Belongs to the 5-formyltetrahydrofolate cyclo-ligase family.</text>
</comment>
<protein>
    <recommendedName>
        <fullName evidence="4">5-formyltetrahydrofolate cyclo-ligase</fullName>
        <ecNumber evidence="4">6.3.3.2</ecNumber>
    </recommendedName>
</protein>
<keyword evidence="4" id="KW-0460">Magnesium</keyword>
<accession>A0ABW5D5J6</accession>
<dbReference type="PANTHER" id="PTHR23407:SF1">
    <property type="entry name" value="5-FORMYLTETRAHYDROFOLATE CYCLO-LIGASE"/>
    <property type="match status" value="1"/>
</dbReference>
<dbReference type="RefSeq" id="WP_386819513.1">
    <property type="nucleotide sequence ID" value="NZ_JBHUIT010000007.1"/>
</dbReference>
<keyword evidence="3 4" id="KW-0067">ATP-binding</keyword>
<evidence type="ECO:0000313" key="6">
    <source>
        <dbReference type="Proteomes" id="UP001597375"/>
    </source>
</evidence>
<comment type="cofactor">
    <cofactor evidence="4">
        <name>Mg(2+)</name>
        <dbReference type="ChEBI" id="CHEBI:18420"/>
    </cofactor>
</comment>
<dbReference type="GO" id="GO:0030272">
    <property type="term" value="F:5-formyltetrahydrofolate cyclo-ligase activity"/>
    <property type="evidence" value="ECO:0007669"/>
    <property type="project" value="UniProtKB-EC"/>
</dbReference>
<dbReference type="PANTHER" id="PTHR23407">
    <property type="entry name" value="ATPASE INHIBITOR/5-FORMYLTETRAHYDROFOLATE CYCLO-LIGASE"/>
    <property type="match status" value="1"/>
</dbReference>